<evidence type="ECO:0000313" key="1">
    <source>
        <dbReference type="EMBL" id="CEK75852.1"/>
    </source>
</evidence>
<name>A0A0B7A5F2_9EUPU</name>
<dbReference type="AlphaFoldDB" id="A0A0B7A5F2"/>
<gene>
    <name evidence="1" type="primary">ORF97317</name>
</gene>
<dbReference type="EMBL" id="HACG01028987">
    <property type="protein sequence ID" value="CEK75852.1"/>
    <property type="molecule type" value="Transcribed_RNA"/>
</dbReference>
<protein>
    <submittedName>
        <fullName evidence="1">Uncharacterized protein</fullName>
    </submittedName>
</protein>
<reference evidence="1" key="1">
    <citation type="submission" date="2014-12" db="EMBL/GenBank/DDBJ databases">
        <title>Insight into the proteome of Arion vulgaris.</title>
        <authorList>
            <person name="Aradska J."/>
            <person name="Bulat T."/>
            <person name="Smidak R."/>
            <person name="Sarate P."/>
            <person name="Gangsoo J."/>
            <person name="Sialana F."/>
            <person name="Bilban M."/>
            <person name="Lubec G."/>
        </authorList>
    </citation>
    <scope>NUCLEOTIDE SEQUENCE</scope>
    <source>
        <tissue evidence="1">Skin</tissue>
    </source>
</reference>
<accession>A0A0B7A5F2</accession>
<sequence>MHTLHFLLKETGSVLYIDPECAHNIKMDTMCYCCSCPTEWTHSKMCAIAAGVSLSRSFFFGYFDHSYCDV</sequence>
<proteinExistence type="predicted"/>
<organism evidence="1">
    <name type="scientific">Arion vulgaris</name>
    <dbReference type="NCBI Taxonomy" id="1028688"/>
    <lineage>
        <taxon>Eukaryota</taxon>
        <taxon>Metazoa</taxon>
        <taxon>Spiralia</taxon>
        <taxon>Lophotrochozoa</taxon>
        <taxon>Mollusca</taxon>
        <taxon>Gastropoda</taxon>
        <taxon>Heterobranchia</taxon>
        <taxon>Euthyneura</taxon>
        <taxon>Panpulmonata</taxon>
        <taxon>Eupulmonata</taxon>
        <taxon>Stylommatophora</taxon>
        <taxon>Helicina</taxon>
        <taxon>Arionoidea</taxon>
        <taxon>Arionidae</taxon>
        <taxon>Arion</taxon>
    </lineage>
</organism>